<accession>A0A7J7DHC8</accession>
<dbReference type="EMBL" id="JAAARO010000007">
    <property type="protein sequence ID" value="KAF5745644.1"/>
    <property type="molecule type" value="Genomic_DNA"/>
</dbReference>
<dbReference type="InParanoid" id="A0A7J7DHC8"/>
<sequence length="264" mass="30084">MEEERIGVVLAKAVELRLKISNCIPKAITPSKQKTQQGEDAGEEEEESIYVNGDQNPFQNSPETEEDDEEAERLLDIRDALESLENQLSRLQALQHQQHYESEVALSEIENSRGMLLDKLKEYKGEGLEVLREASEFAGETVKYDNDLLLPPYPIRAPHSLITDKGYLSHFTSAQKSVRNGIITHDPLNEVKENGKESVLKRREQSATGIKNMQEARNVSDIYVAEQSWPRLLQLKSMNLSWIKRDGSILGLEHRNPKYIRSSK</sequence>
<dbReference type="PANTHER" id="PTHR33600:SF3">
    <property type="entry name" value="PLASTID DIVISION PROTEIN PDV2"/>
    <property type="match status" value="1"/>
</dbReference>
<dbReference type="InterPro" id="IPR038939">
    <property type="entry name" value="PDV1/PDV2"/>
</dbReference>
<dbReference type="Proteomes" id="UP000593562">
    <property type="component" value="Unassembled WGS sequence"/>
</dbReference>
<evidence type="ECO:0000256" key="1">
    <source>
        <dbReference type="SAM" id="MobiDB-lite"/>
    </source>
</evidence>
<feature type="compositionally biased region" description="Polar residues" evidence="1">
    <location>
        <begin position="53"/>
        <end position="62"/>
    </location>
</feature>
<dbReference type="AlphaFoldDB" id="A0A7J7DHC8"/>
<organism evidence="2 3">
    <name type="scientific">Tripterygium wilfordii</name>
    <name type="common">Thunder God vine</name>
    <dbReference type="NCBI Taxonomy" id="458696"/>
    <lineage>
        <taxon>Eukaryota</taxon>
        <taxon>Viridiplantae</taxon>
        <taxon>Streptophyta</taxon>
        <taxon>Embryophyta</taxon>
        <taxon>Tracheophyta</taxon>
        <taxon>Spermatophyta</taxon>
        <taxon>Magnoliopsida</taxon>
        <taxon>eudicotyledons</taxon>
        <taxon>Gunneridae</taxon>
        <taxon>Pentapetalae</taxon>
        <taxon>rosids</taxon>
        <taxon>fabids</taxon>
        <taxon>Celastrales</taxon>
        <taxon>Celastraceae</taxon>
        <taxon>Tripterygium</taxon>
    </lineage>
</organism>
<protein>
    <submittedName>
        <fullName evidence="2">Uncharacterized protein</fullName>
    </submittedName>
</protein>
<comment type="caution">
    <text evidence="2">The sequence shown here is derived from an EMBL/GenBank/DDBJ whole genome shotgun (WGS) entry which is preliminary data.</text>
</comment>
<dbReference type="PANTHER" id="PTHR33600">
    <property type="entry name" value="PLASTID DIVISION PROTEIN PDV2"/>
    <property type="match status" value="1"/>
</dbReference>
<evidence type="ECO:0000313" key="3">
    <source>
        <dbReference type="Proteomes" id="UP000593562"/>
    </source>
</evidence>
<proteinExistence type="predicted"/>
<dbReference type="FunCoup" id="A0A7J7DHC8">
    <property type="interactions" value="1191"/>
</dbReference>
<keyword evidence="3" id="KW-1185">Reference proteome</keyword>
<gene>
    <name evidence="2" type="ORF">HS088_TW07G01236</name>
</gene>
<dbReference type="GO" id="GO:0010020">
    <property type="term" value="P:chloroplast fission"/>
    <property type="evidence" value="ECO:0007669"/>
    <property type="project" value="InterPro"/>
</dbReference>
<feature type="region of interest" description="Disordered" evidence="1">
    <location>
        <begin position="27"/>
        <end position="71"/>
    </location>
</feature>
<reference evidence="2 3" key="1">
    <citation type="journal article" date="2020" name="Nat. Commun.">
        <title>Genome of Tripterygium wilfordii and identification of cytochrome P450 involved in triptolide biosynthesis.</title>
        <authorList>
            <person name="Tu L."/>
            <person name="Su P."/>
            <person name="Zhang Z."/>
            <person name="Gao L."/>
            <person name="Wang J."/>
            <person name="Hu T."/>
            <person name="Zhou J."/>
            <person name="Zhang Y."/>
            <person name="Zhao Y."/>
            <person name="Liu Y."/>
            <person name="Song Y."/>
            <person name="Tong Y."/>
            <person name="Lu Y."/>
            <person name="Yang J."/>
            <person name="Xu C."/>
            <person name="Jia M."/>
            <person name="Peters R.J."/>
            <person name="Huang L."/>
            <person name="Gao W."/>
        </authorList>
    </citation>
    <scope>NUCLEOTIDE SEQUENCE [LARGE SCALE GENOMIC DNA]</scope>
    <source>
        <strain evidence="3">cv. XIE 37</strain>
        <tissue evidence="2">Leaf</tissue>
    </source>
</reference>
<name>A0A7J7DHC8_TRIWF</name>
<evidence type="ECO:0000313" key="2">
    <source>
        <dbReference type="EMBL" id="KAF5745644.1"/>
    </source>
</evidence>